<dbReference type="Gene3D" id="3.40.50.720">
    <property type="entry name" value="NAD(P)-binding Rossmann-like Domain"/>
    <property type="match status" value="1"/>
</dbReference>
<evidence type="ECO:0000313" key="4">
    <source>
        <dbReference type="Proteomes" id="UP000753256"/>
    </source>
</evidence>
<dbReference type="InterPro" id="IPR055170">
    <property type="entry name" value="GFO_IDH_MocA-like_dom"/>
</dbReference>
<dbReference type="RefSeq" id="WP_273190649.1">
    <property type="nucleotide sequence ID" value="NZ_DYUZ01000029.1"/>
</dbReference>
<evidence type="ECO:0000259" key="1">
    <source>
        <dbReference type="Pfam" id="PF01408"/>
    </source>
</evidence>
<dbReference type="Pfam" id="PF01408">
    <property type="entry name" value="GFO_IDH_MocA"/>
    <property type="match status" value="1"/>
</dbReference>
<dbReference type="SUPFAM" id="SSF55347">
    <property type="entry name" value="Glyceraldehyde-3-phosphate dehydrogenase-like, C-terminal domain"/>
    <property type="match status" value="1"/>
</dbReference>
<dbReference type="GO" id="GO:0000166">
    <property type="term" value="F:nucleotide binding"/>
    <property type="evidence" value="ECO:0007669"/>
    <property type="project" value="InterPro"/>
</dbReference>
<dbReference type="AlphaFoldDB" id="A0A921IU99"/>
<name>A0A921IU99_9ACTN</name>
<dbReference type="PANTHER" id="PTHR43054">
    <property type="match status" value="1"/>
</dbReference>
<dbReference type="Pfam" id="PF22725">
    <property type="entry name" value="GFO_IDH_MocA_C3"/>
    <property type="match status" value="1"/>
</dbReference>
<feature type="domain" description="GFO/IDH/MocA-like oxidoreductase" evidence="2">
    <location>
        <begin position="137"/>
        <end position="255"/>
    </location>
</feature>
<evidence type="ECO:0000313" key="3">
    <source>
        <dbReference type="EMBL" id="HJG37716.1"/>
    </source>
</evidence>
<organism evidence="3 4">
    <name type="scientific">Enorma phocaeensis</name>
    <dbReference type="NCBI Taxonomy" id="1871019"/>
    <lineage>
        <taxon>Bacteria</taxon>
        <taxon>Bacillati</taxon>
        <taxon>Actinomycetota</taxon>
        <taxon>Coriobacteriia</taxon>
        <taxon>Coriobacteriales</taxon>
        <taxon>Coriobacteriaceae</taxon>
        <taxon>Enorma</taxon>
    </lineage>
</organism>
<reference evidence="3" key="2">
    <citation type="submission" date="2021-09" db="EMBL/GenBank/DDBJ databases">
        <authorList>
            <person name="Gilroy R."/>
        </authorList>
    </citation>
    <scope>NUCLEOTIDE SEQUENCE</scope>
    <source>
        <strain evidence="3">ChiHjej13B12-9602</strain>
    </source>
</reference>
<dbReference type="SUPFAM" id="SSF51735">
    <property type="entry name" value="NAD(P)-binding Rossmann-fold domains"/>
    <property type="match status" value="1"/>
</dbReference>
<accession>A0A921IU99</accession>
<dbReference type="Proteomes" id="UP000753256">
    <property type="component" value="Unassembled WGS sequence"/>
</dbReference>
<proteinExistence type="predicted"/>
<sequence>MVNIATIGTSLISNDFIEVICANAGATYVGTLSRSAEHAASFTAERGGTHPFTSLDELAGCDEVDAVYIGSPNGLHAEQALACIAAGKHVIVEKPFASNEWEARRVFEAAEAAGVVALEAMRPLHDPAFRACQDAIGKLGRVRRASLHFGKFSSRYLEVLAGRQTNIFDCTMASGSLMDIGVYCVEPMIELFGAPERVASSTVLLDEETRGVTNGPIDGAGDIICTYADKTVVLHHSKITNDNLSCQVEGEDATLLFGGVSCPKWGKIEFRGEVGRSSAKAVRVASGAKTCDLELPACENTMCYELADFLAAIEAVRDGAAPADAAAGSWGTVAHYRDVTLASLAVMDEVRRQGGVVFPADEKARAAEGGAGAAAPQA</sequence>
<reference evidence="3" key="1">
    <citation type="journal article" date="2021" name="PeerJ">
        <title>Extensive microbial diversity within the chicken gut microbiome revealed by metagenomics and culture.</title>
        <authorList>
            <person name="Gilroy R."/>
            <person name="Ravi A."/>
            <person name="Getino M."/>
            <person name="Pursley I."/>
            <person name="Horton D.L."/>
            <person name="Alikhan N.F."/>
            <person name="Baker D."/>
            <person name="Gharbi K."/>
            <person name="Hall N."/>
            <person name="Watson M."/>
            <person name="Adriaenssens E.M."/>
            <person name="Foster-Nyarko E."/>
            <person name="Jarju S."/>
            <person name="Secka A."/>
            <person name="Antonio M."/>
            <person name="Oren A."/>
            <person name="Chaudhuri R.R."/>
            <person name="La Ragione R."/>
            <person name="Hildebrand F."/>
            <person name="Pallen M.J."/>
        </authorList>
    </citation>
    <scope>NUCLEOTIDE SEQUENCE</scope>
    <source>
        <strain evidence="3">ChiHjej13B12-9602</strain>
    </source>
</reference>
<dbReference type="EMBL" id="DYUZ01000029">
    <property type="protein sequence ID" value="HJG37716.1"/>
    <property type="molecule type" value="Genomic_DNA"/>
</dbReference>
<comment type="caution">
    <text evidence="3">The sequence shown here is derived from an EMBL/GenBank/DDBJ whole genome shotgun (WGS) entry which is preliminary data.</text>
</comment>
<evidence type="ECO:0000259" key="2">
    <source>
        <dbReference type="Pfam" id="PF22725"/>
    </source>
</evidence>
<dbReference type="Gene3D" id="3.30.360.10">
    <property type="entry name" value="Dihydrodipicolinate Reductase, domain 2"/>
    <property type="match status" value="1"/>
</dbReference>
<gene>
    <name evidence="3" type="ORF">K8V70_07650</name>
</gene>
<dbReference type="InterPro" id="IPR000683">
    <property type="entry name" value="Gfo/Idh/MocA-like_OxRdtase_N"/>
</dbReference>
<dbReference type="PANTHER" id="PTHR43054:SF1">
    <property type="entry name" value="SCYLLO-INOSITOL 2-DEHYDROGENASE (NADP(+)) IOLU"/>
    <property type="match status" value="1"/>
</dbReference>
<feature type="domain" description="Gfo/Idh/MocA-like oxidoreductase N-terminal" evidence="1">
    <location>
        <begin position="3"/>
        <end position="117"/>
    </location>
</feature>
<protein>
    <submittedName>
        <fullName evidence="3">Gfo/Idh/MocA family oxidoreductase</fullName>
    </submittedName>
</protein>
<dbReference type="InterPro" id="IPR036291">
    <property type="entry name" value="NAD(P)-bd_dom_sf"/>
</dbReference>